<evidence type="ECO:0000256" key="1">
    <source>
        <dbReference type="SAM" id="Phobius"/>
    </source>
</evidence>
<keyword evidence="1" id="KW-0812">Transmembrane</keyword>
<keyword evidence="1" id="KW-1133">Transmembrane helix</keyword>
<keyword evidence="3" id="KW-1185">Reference proteome</keyword>
<reference evidence="2 3" key="1">
    <citation type="submission" date="2016-10" db="EMBL/GenBank/DDBJ databases">
        <authorList>
            <person name="de Groot N.N."/>
        </authorList>
    </citation>
    <scope>NUCLEOTIDE SEQUENCE [LARGE SCALE GENOMIC DNA]</scope>
    <source>
        <strain evidence="2 3">DSM 45610</strain>
    </source>
</reference>
<feature type="transmembrane region" description="Helical" evidence="1">
    <location>
        <begin position="26"/>
        <end position="43"/>
    </location>
</feature>
<gene>
    <name evidence="2" type="ORF">SAMN05444487_103198</name>
</gene>
<sequence length="44" mass="4642">MQSLFTIVGIGLGIIGLITRIRGKTMGLELIVLGLLCLLIGFLA</sequence>
<proteinExistence type="predicted"/>
<keyword evidence="1" id="KW-0472">Membrane</keyword>
<evidence type="ECO:0000313" key="3">
    <source>
        <dbReference type="Proteomes" id="UP000198534"/>
    </source>
</evidence>
<protein>
    <submittedName>
        <fullName evidence="2">Uncharacterized protein</fullName>
    </submittedName>
</protein>
<accession>A0A1H2TQH7</accession>
<dbReference type="EMBL" id="FNNQ01000003">
    <property type="protein sequence ID" value="SDW45529.1"/>
    <property type="molecule type" value="Genomic_DNA"/>
</dbReference>
<dbReference type="RefSeq" id="WP_281241999.1">
    <property type="nucleotide sequence ID" value="NZ_FNNQ01000003.1"/>
</dbReference>
<name>A0A1H2TQH7_9BACL</name>
<organism evidence="2 3">
    <name type="scientific">Marininema mesophilum</name>
    <dbReference type="NCBI Taxonomy" id="1048340"/>
    <lineage>
        <taxon>Bacteria</taxon>
        <taxon>Bacillati</taxon>
        <taxon>Bacillota</taxon>
        <taxon>Bacilli</taxon>
        <taxon>Bacillales</taxon>
        <taxon>Thermoactinomycetaceae</taxon>
        <taxon>Marininema</taxon>
    </lineage>
</organism>
<evidence type="ECO:0000313" key="2">
    <source>
        <dbReference type="EMBL" id="SDW45529.1"/>
    </source>
</evidence>
<dbReference type="AlphaFoldDB" id="A0A1H2TQH7"/>
<dbReference type="Proteomes" id="UP000198534">
    <property type="component" value="Unassembled WGS sequence"/>
</dbReference>